<dbReference type="SUPFAM" id="SSF48371">
    <property type="entry name" value="ARM repeat"/>
    <property type="match status" value="1"/>
</dbReference>
<dbReference type="InterPro" id="IPR011989">
    <property type="entry name" value="ARM-like"/>
</dbReference>
<evidence type="ECO:0000313" key="1">
    <source>
        <dbReference type="EMBL" id="OAV59880.1"/>
    </source>
</evidence>
<evidence type="ECO:0008006" key="3">
    <source>
        <dbReference type="Google" id="ProtNLM"/>
    </source>
</evidence>
<reference evidence="1 2" key="1">
    <citation type="submission" date="2016-04" db="EMBL/GenBank/DDBJ databases">
        <title>First whole genome shotgun sequence of the bacterium Enteractinococcus sp. strain UASWS1574.</title>
        <authorList>
            <person name="Crovadore J."/>
            <person name="Chablais R."/>
            <person name="Lefort F."/>
        </authorList>
    </citation>
    <scope>NUCLEOTIDE SEQUENCE [LARGE SCALE GENOMIC DNA]</scope>
    <source>
        <strain evidence="1 2">UASWS1574</strain>
    </source>
</reference>
<name>A0A1B7LXJ0_9MICC</name>
<organism evidence="1 2">
    <name type="scientific">Enteractinococcus helveticum</name>
    <dbReference type="NCBI Taxonomy" id="1837282"/>
    <lineage>
        <taxon>Bacteria</taxon>
        <taxon>Bacillati</taxon>
        <taxon>Actinomycetota</taxon>
        <taxon>Actinomycetes</taxon>
        <taxon>Micrococcales</taxon>
        <taxon>Micrococcaceae</taxon>
    </lineage>
</organism>
<evidence type="ECO:0000313" key="2">
    <source>
        <dbReference type="Proteomes" id="UP000078292"/>
    </source>
</evidence>
<accession>A0A1B7LXJ0</accession>
<dbReference type="AlphaFoldDB" id="A0A1B7LXJ0"/>
<dbReference type="Gene3D" id="1.25.10.10">
    <property type="entry name" value="Leucine-rich Repeat Variant"/>
    <property type="match status" value="1"/>
</dbReference>
<protein>
    <recommendedName>
        <fullName evidence="3">HEAT repeat-containing protein</fullName>
    </recommendedName>
</protein>
<proteinExistence type="predicted"/>
<sequence length="224" mass="24333">MTNTPNVMSLADRLQSGLDSHNPSTRLQAALTAGTTPDPTFITILMRHVAAESDFFVRDMITWALTRHDHDQVVPHLVAALSSPVAQAQSQALHTLSKLGEPTTWQAITTDHLVADDDEVARTAWRTAAGLVPPEQQLNLASILATQFGRGDHDVQRSLSAAFVTLGDPVSSVIEQAQHSDDARVRIHATATLLLMANPEAAFETLLDQAQRVEEEHSGSPRKE</sequence>
<dbReference type="EMBL" id="LXEY01000021">
    <property type="protein sequence ID" value="OAV59880.1"/>
    <property type="molecule type" value="Genomic_DNA"/>
</dbReference>
<comment type="caution">
    <text evidence="1">The sequence shown here is derived from an EMBL/GenBank/DDBJ whole genome shotgun (WGS) entry which is preliminary data.</text>
</comment>
<dbReference type="InterPro" id="IPR016024">
    <property type="entry name" value="ARM-type_fold"/>
</dbReference>
<gene>
    <name evidence="1" type="ORF">A6F49_14075</name>
</gene>
<dbReference type="Proteomes" id="UP000078292">
    <property type="component" value="Unassembled WGS sequence"/>
</dbReference>
<dbReference type="RefSeq" id="WP_052504935.1">
    <property type="nucleotide sequence ID" value="NZ_LXEY01000021.1"/>
</dbReference>
<dbReference type="STRING" id="1837282.A6F49_14075"/>
<dbReference type="Pfam" id="PF13646">
    <property type="entry name" value="HEAT_2"/>
    <property type="match status" value="1"/>
</dbReference>
<keyword evidence="2" id="KW-1185">Reference proteome</keyword>